<name>A0A0F9PZF6_9ZZZZ</name>
<reference evidence="1" key="1">
    <citation type="journal article" date="2015" name="Nature">
        <title>Complex archaea that bridge the gap between prokaryotes and eukaryotes.</title>
        <authorList>
            <person name="Spang A."/>
            <person name="Saw J.H."/>
            <person name="Jorgensen S.L."/>
            <person name="Zaremba-Niedzwiedzka K."/>
            <person name="Martijn J."/>
            <person name="Lind A.E."/>
            <person name="van Eijk R."/>
            <person name="Schleper C."/>
            <person name="Guy L."/>
            <person name="Ettema T.J."/>
        </authorList>
    </citation>
    <scope>NUCLEOTIDE SEQUENCE</scope>
</reference>
<comment type="caution">
    <text evidence="1">The sequence shown here is derived from an EMBL/GenBank/DDBJ whole genome shotgun (WGS) entry which is preliminary data.</text>
</comment>
<dbReference type="EMBL" id="LAZR01002027">
    <property type="protein sequence ID" value="KKN35589.1"/>
    <property type="molecule type" value="Genomic_DNA"/>
</dbReference>
<dbReference type="AlphaFoldDB" id="A0A0F9PZF6"/>
<organism evidence="1">
    <name type="scientific">marine sediment metagenome</name>
    <dbReference type="NCBI Taxonomy" id="412755"/>
    <lineage>
        <taxon>unclassified sequences</taxon>
        <taxon>metagenomes</taxon>
        <taxon>ecological metagenomes</taxon>
    </lineage>
</organism>
<sequence>MLPVTDPTLLKVLLKTKLDPANVGFTQDYAVRELGKGHAPYAKFYRHKQLNLAWAVFSGLPMVDTNNDKIVPGWLFKGPGYVAKRNLFSAQALGRDVRLTCLSDQPDKRKKNDELAFSPRLFLNGIEKTSAGPLLLNVDPINPNYLQNTLEWDYGLCKRRLRIIEGRLRGSWIFPFDPGGDIRINYNQSGDFRLKLGPHAVGPDEELIPAKAFKEAKYPFEISDSSTFNPDAHEETASVDGDVGHAEILTWANLIAEEGTTFSDTSAQHTFVDWAIGGVEPSGSWAYMHRSIFLFDTSALPPNAIISAATFSVYGAYKVDPLGDFPGLKVYSSAPVSNTELAGGDFNSFGSTQFCDQPVTFPNFDVSDYNDFTLNAAGLAAISLTGVTKLGLRGWNYDTPPNAPSWANSKYTDLEGFYSDKGAGFKPKLVVTFSVPPPQGSIVPAMLKVLG</sequence>
<accession>A0A0F9PZF6</accession>
<proteinExistence type="predicted"/>
<protein>
    <submittedName>
        <fullName evidence="1">Uncharacterized protein</fullName>
    </submittedName>
</protein>
<gene>
    <name evidence="1" type="ORF">LCGC14_0781990</name>
</gene>
<evidence type="ECO:0000313" key="1">
    <source>
        <dbReference type="EMBL" id="KKN35589.1"/>
    </source>
</evidence>